<name>A0A1E3XCI5_9BACT</name>
<sequence length="41" mass="4587">MTENQIGEIVVDAAIAIHKTPGRSVAWTNKFVHATQRINRI</sequence>
<dbReference type="AlphaFoldDB" id="A0A1E3XCI5"/>
<evidence type="ECO:0000313" key="1">
    <source>
        <dbReference type="EMBL" id="ODS32674.1"/>
    </source>
</evidence>
<dbReference type="EMBL" id="MAYW01000052">
    <property type="protein sequence ID" value="ODS32674.1"/>
    <property type="molecule type" value="Genomic_DNA"/>
</dbReference>
<protein>
    <submittedName>
        <fullName evidence="1">Uncharacterized protein</fullName>
    </submittedName>
</protein>
<accession>A0A1E3XCI5</accession>
<evidence type="ECO:0000313" key="2">
    <source>
        <dbReference type="Proteomes" id="UP000094056"/>
    </source>
</evidence>
<dbReference type="Proteomes" id="UP000094056">
    <property type="component" value="Unassembled WGS sequence"/>
</dbReference>
<proteinExistence type="predicted"/>
<comment type="caution">
    <text evidence="1">The sequence shown here is derived from an EMBL/GenBank/DDBJ whole genome shotgun (WGS) entry which is preliminary data.</text>
</comment>
<gene>
    <name evidence="1" type="ORF">SCARUB_02170</name>
</gene>
<organism evidence="1 2">
    <name type="scientific">Candidatus Scalindua rubra</name>
    <dbReference type="NCBI Taxonomy" id="1872076"/>
    <lineage>
        <taxon>Bacteria</taxon>
        <taxon>Pseudomonadati</taxon>
        <taxon>Planctomycetota</taxon>
        <taxon>Candidatus Brocadiia</taxon>
        <taxon>Candidatus Brocadiales</taxon>
        <taxon>Candidatus Scalinduaceae</taxon>
        <taxon>Candidatus Scalindua</taxon>
    </lineage>
</organism>
<reference evidence="1 2" key="1">
    <citation type="submission" date="2016-07" db="EMBL/GenBank/DDBJ databases">
        <title>Draft genome of Scalindua rubra, obtained from a brine-seawater interface in the Red Sea, sheds light on salt adaptation in anammox bacteria.</title>
        <authorList>
            <person name="Speth D.R."/>
            <person name="Lagkouvardos I."/>
            <person name="Wang Y."/>
            <person name="Qian P.-Y."/>
            <person name="Dutilh B.E."/>
            <person name="Jetten M.S."/>
        </authorList>
    </citation>
    <scope>NUCLEOTIDE SEQUENCE [LARGE SCALE GENOMIC DNA]</scope>
    <source>
        <strain evidence="1">BSI-1</strain>
    </source>
</reference>